<protein>
    <submittedName>
        <fullName evidence="3">Retroviral-like aspartic protease family protein</fullName>
    </submittedName>
</protein>
<reference evidence="3" key="2">
    <citation type="journal article" date="2022" name="Microbiol. Resour. Announc.">
        <title>Metagenome Sequencing to Explore Phylogenomics of Terrestrial Cyanobacteria.</title>
        <authorList>
            <person name="Ward R.D."/>
            <person name="Stajich J.E."/>
            <person name="Johansen J.R."/>
            <person name="Huntemann M."/>
            <person name="Clum A."/>
            <person name="Foster B."/>
            <person name="Foster B."/>
            <person name="Roux S."/>
            <person name="Palaniappan K."/>
            <person name="Varghese N."/>
            <person name="Mukherjee S."/>
            <person name="Reddy T.B.K."/>
            <person name="Daum C."/>
            <person name="Copeland A."/>
            <person name="Chen I.A."/>
            <person name="Ivanova N.N."/>
            <person name="Kyrpides N.C."/>
            <person name="Shapiro N."/>
            <person name="Eloe-Fadrosh E.A."/>
            <person name="Pietrasiak N."/>
        </authorList>
    </citation>
    <scope>NUCLEOTIDE SEQUENCE</scope>
    <source>
        <strain evidence="3">UHER 2000/2452</strain>
    </source>
</reference>
<feature type="compositionally biased region" description="Polar residues" evidence="1">
    <location>
        <begin position="139"/>
        <end position="151"/>
    </location>
</feature>
<dbReference type="EMBL" id="JAHHHD010000001">
    <property type="protein sequence ID" value="MBW4657374.1"/>
    <property type="molecule type" value="Genomic_DNA"/>
</dbReference>
<evidence type="ECO:0000313" key="4">
    <source>
        <dbReference type="Proteomes" id="UP000757435"/>
    </source>
</evidence>
<proteinExistence type="predicted"/>
<reference evidence="3" key="1">
    <citation type="submission" date="2021-05" db="EMBL/GenBank/DDBJ databases">
        <authorList>
            <person name="Pietrasiak N."/>
            <person name="Ward R."/>
            <person name="Stajich J.E."/>
            <person name="Kurbessoian T."/>
        </authorList>
    </citation>
    <scope>NUCLEOTIDE SEQUENCE</scope>
    <source>
        <strain evidence="3">UHER 2000/2452</strain>
    </source>
</reference>
<dbReference type="CDD" id="cd05483">
    <property type="entry name" value="retropepsin_like_bacteria"/>
    <property type="match status" value="1"/>
</dbReference>
<evidence type="ECO:0000313" key="3">
    <source>
        <dbReference type="EMBL" id="MBW4657374.1"/>
    </source>
</evidence>
<keyword evidence="2" id="KW-0732">Signal</keyword>
<dbReference type="Proteomes" id="UP000757435">
    <property type="component" value="Unassembled WGS sequence"/>
</dbReference>
<evidence type="ECO:0000256" key="2">
    <source>
        <dbReference type="SAM" id="SignalP"/>
    </source>
</evidence>
<gene>
    <name evidence="3" type="ORF">KME15_01770</name>
</gene>
<dbReference type="InterPro" id="IPR034122">
    <property type="entry name" value="Retropepsin-like_bacterial"/>
</dbReference>
<dbReference type="AlphaFoldDB" id="A0A951Q7N3"/>
<keyword evidence="3" id="KW-0645">Protease</keyword>
<dbReference type="SUPFAM" id="SSF50630">
    <property type="entry name" value="Acid proteases"/>
    <property type="match status" value="1"/>
</dbReference>
<feature type="chain" id="PRO_5036955875" evidence="2">
    <location>
        <begin position="26"/>
        <end position="329"/>
    </location>
</feature>
<dbReference type="PROSITE" id="PS51257">
    <property type="entry name" value="PROKAR_LIPOPROTEIN"/>
    <property type="match status" value="1"/>
</dbReference>
<feature type="region of interest" description="Disordered" evidence="1">
    <location>
        <begin position="139"/>
        <end position="170"/>
    </location>
</feature>
<dbReference type="Gene3D" id="2.40.70.10">
    <property type="entry name" value="Acid Proteases"/>
    <property type="match status" value="1"/>
</dbReference>
<dbReference type="InterPro" id="IPR021109">
    <property type="entry name" value="Peptidase_aspartic_dom_sf"/>
</dbReference>
<dbReference type="Pfam" id="PF13975">
    <property type="entry name" value="gag-asp_proteas"/>
    <property type="match status" value="1"/>
</dbReference>
<keyword evidence="3" id="KW-0378">Hydrolase</keyword>
<accession>A0A951Q7N3</accession>
<feature type="signal peptide" evidence="2">
    <location>
        <begin position="1"/>
        <end position="25"/>
    </location>
</feature>
<dbReference type="GO" id="GO:0006508">
    <property type="term" value="P:proteolysis"/>
    <property type="evidence" value="ECO:0007669"/>
    <property type="project" value="UniProtKB-KW"/>
</dbReference>
<dbReference type="GO" id="GO:0008233">
    <property type="term" value="F:peptidase activity"/>
    <property type="evidence" value="ECO:0007669"/>
    <property type="project" value="UniProtKB-KW"/>
</dbReference>
<evidence type="ECO:0000256" key="1">
    <source>
        <dbReference type="SAM" id="MobiDB-lite"/>
    </source>
</evidence>
<organism evidence="3 4">
    <name type="scientific">Drouetiella hepatica Uher 2000/2452</name>
    <dbReference type="NCBI Taxonomy" id="904376"/>
    <lineage>
        <taxon>Bacteria</taxon>
        <taxon>Bacillati</taxon>
        <taxon>Cyanobacteriota</taxon>
        <taxon>Cyanophyceae</taxon>
        <taxon>Oculatellales</taxon>
        <taxon>Oculatellaceae</taxon>
        <taxon>Drouetiella</taxon>
    </lineage>
</organism>
<sequence>MTQRFRYQQLVLLVGSLVTALTACGDGQVNLLQQSDAVAVSPSAATPTVTAIVKTSASQAAPNSGKGSTAEKDGNYEKAIARATAAASITQSAQSQDDWRLVADRWQQAIRLMGAVPKTNSRQAQAQQKLTEYRRNLAYAQQQTRRSTELPSSGGVVLLPQPSAPLPQPRPALPLRSIAIAPSSLSQTVNSPESLPAALSRSQASQPRVFSAPIVRRAGSTPVVSVTFNDGQSFEMIVDTGASGTLITRTMANALRVIPVAQANVDTASERNVTVPLGYVSSISVGGITAQNVLVAVAGPELGIGLLGHDFFGGYDVTIRENEVEFRER</sequence>
<name>A0A951Q7N3_9CYAN</name>
<comment type="caution">
    <text evidence="3">The sequence shown here is derived from an EMBL/GenBank/DDBJ whole genome shotgun (WGS) entry which is preliminary data.</text>
</comment>